<name>A0A0B1SWR4_OESDE</name>
<keyword evidence="2" id="KW-1185">Reference proteome</keyword>
<reference evidence="1 2" key="1">
    <citation type="submission" date="2014-03" db="EMBL/GenBank/DDBJ databases">
        <title>Draft genome of the hookworm Oesophagostomum dentatum.</title>
        <authorList>
            <person name="Mitreva M."/>
        </authorList>
    </citation>
    <scope>NUCLEOTIDE SEQUENCE [LARGE SCALE GENOMIC DNA]</scope>
    <source>
        <strain evidence="1 2">OD-Hann</strain>
    </source>
</reference>
<evidence type="ECO:0000313" key="1">
    <source>
        <dbReference type="EMBL" id="KHJ88356.1"/>
    </source>
</evidence>
<dbReference type="Proteomes" id="UP000053660">
    <property type="component" value="Unassembled WGS sequence"/>
</dbReference>
<accession>A0A0B1SWR4</accession>
<protein>
    <submittedName>
        <fullName evidence="1">Uncharacterized protein</fullName>
    </submittedName>
</protein>
<gene>
    <name evidence="1" type="ORF">OESDEN_11851</name>
</gene>
<dbReference type="AlphaFoldDB" id="A0A0B1SWR4"/>
<dbReference type="EMBL" id="KN555996">
    <property type="protein sequence ID" value="KHJ88356.1"/>
    <property type="molecule type" value="Genomic_DNA"/>
</dbReference>
<proteinExistence type="predicted"/>
<organism evidence="1 2">
    <name type="scientific">Oesophagostomum dentatum</name>
    <name type="common">Nodular worm</name>
    <dbReference type="NCBI Taxonomy" id="61180"/>
    <lineage>
        <taxon>Eukaryota</taxon>
        <taxon>Metazoa</taxon>
        <taxon>Ecdysozoa</taxon>
        <taxon>Nematoda</taxon>
        <taxon>Chromadorea</taxon>
        <taxon>Rhabditida</taxon>
        <taxon>Rhabditina</taxon>
        <taxon>Rhabditomorpha</taxon>
        <taxon>Strongyloidea</taxon>
        <taxon>Strongylidae</taxon>
        <taxon>Oesophagostomum</taxon>
    </lineage>
</organism>
<sequence>MTCKWEIFATNSLVWEAAPIADGLIILAFNSRLRISRSFLRTTHSQLHVSGIASRRK</sequence>
<evidence type="ECO:0000313" key="2">
    <source>
        <dbReference type="Proteomes" id="UP000053660"/>
    </source>
</evidence>